<sequence length="368" mass="42065">MSYINLLFFVVECFYCIQCAKGWEFLNLQCRDNGNEPVDWWYIYKPPSNTGPLMENGSNFSFIDPNTDRKWAAAPNDIFSQSMLQYTIAPMFNEDYADYIAIMEYEGKKPAKDFAGSASRGLMIANSLGGIWIGHTIPGFPDITGSGPTFPQEELKYGHMIMCLTLDLVTLNALAKSIMQTEPYIKRIFIPHRIEEHVPDWKMFFTPLPKTPGTSVRNTKVLHFVTRNKSLRGLMFARSPGDRRCLYKSFANIKQIVMDVYGHREHDNVYCSKKYSLRNIDSISLKFKDIIYYVNNSSDKASFAVSTAASWQKSGLSKNQYWTCTGNIENQHHKSMGGIVACVTHFRVWLAFDNLKVKEPDCNTSEDN</sequence>
<protein>
    <submittedName>
        <fullName evidence="1">Uncharacterized protein</fullName>
    </submittedName>
</protein>
<accession>A0ACC2QQK8</accession>
<proteinExistence type="predicted"/>
<dbReference type="Proteomes" id="UP001231649">
    <property type="component" value="Chromosome 3"/>
</dbReference>
<keyword evidence="2" id="KW-1185">Reference proteome</keyword>
<gene>
    <name evidence="1" type="ORF">PYW08_011794</name>
</gene>
<evidence type="ECO:0000313" key="1">
    <source>
        <dbReference type="EMBL" id="KAJ8719619.1"/>
    </source>
</evidence>
<reference evidence="1" key="1">
    <citation type="submission" date="2023-03" db="EMBL/GenBank/DDBJ databases">
        <title>Chromosome-level genomes of two armyworms, Mythimna separata and Mythimna loreyi, provide insights into the biosynthesis and reception of sex pheromones.</title>
        <authorList>
            <person name="Zhao H."/>
        </authorList>
    </citation>
    <scope>NUCLEOTIDE SEQUENCE</scope>
    <source>
        <strain evidence="1">BeijingLab</strain>
    </source>
</reference>
<name>A0ACC2QQK8_9NEOP</name>
<organism evidence="1 2">
    <name type="scientific">Mythimna loreyi</name>
    <dbReference type="NCBI Taxonomy" id="667449"/>
    <lineage>
        <taxon>Eukaryota</taxon>
        <taxon>Metazoa</taxon>
        <taxon>Ecdysozoa</taxon>
        <taxon>Arthropoda</taxon>
        <taxon>Hexapoda</taxon>
        <taxon>Insecta</taxon>
        <taxon>Pterygota</taxon>
        <taxon>Neoptera</taxon>
        <taxon>Endopterygota</taxon>
        <taxon>Lepidoptera</taxon>
        <taxon>Glossata</taxon>
        <taxon>Ditrysia</taxon>
        <taxon>Noctuoidea</taxon>
        <taxon>Noctuidae</taxon>
        <taxon>Noctuinae</taxon>
        <taxon>Hadenini</taxon>
        <taxon>Mythimna</taxon>
    </lineage>
</organism>
<evidence type="ECO:0000313" key="2">
    <source>
        <dbReference type="Proteomes" id="UP001231649"/>
    </source>
</evidence>
<comment type="caution">
    <text evidence="1">The sequence shown here is derived from an EMBL/GenBank/DDBJ whole genome shotgun (WGS) entry which is preliminary data.</text>
</comment>
<dbReference type="EMBL" id="CM056779">
    <property type="protein sequence ID" value="KAJ8719619.1"/>
    <property type="molecule type" value="Genomic_DNA"/>
</dbReference>